<dbReference type="KEGG" id="vg:62680756"/>
<organism evidence="1 2">
    <name type="scientific">Aeromonas phage vB_AhyS-A18P4</name>
    <dbReference type="NCBI Taxonomy" id="2608321"/>
    <lineage>
        <taxon>Viruses</taxon>
        <taxon>Duplodnaviria</taxon>
        <taxon>Heunggongvirae</taxon>
        <taxon>Uroviricota</taxon>
        <taxon>Caudoviricetes</taxon>
        <taxon>Casjensviridae</taxon>
        <taxon>Sharonstreetvirus</taxon>
        <taxon>Sharonstreetvirus A18P4</taxon>
    </lineage>
</organism>
<protein>
    <submittedName>
        <fullName evidence="1">FliI/YscN family ATPase</fullName>
    </submittedName>
</protein>
<sequence>MIKSTVNKPTFWQAIRDLEKKTGGEAVAIVRDGKFISLQLALRGDEDFETLHKAVTCYGAGATCEKWIRWFGELLPLLVAEREAKDRLIESLAISPAATSNPAPVADALPPQAVINQWANIRQGWTVFFIRAFVENGQITDVAEVRGYIDRAGIDGHILVNSMTQGAGSFPLRLVVNSGLTMCGFSTPYANAAGGAPVMGYAVIDPDTPESVIADQLETYGARARASLRDKATAELIDGLAALAALSVPFLPESMPAPSLIRSSGELELRPPFPLEPGEITHPTSGARAYFRQEYRAALYGWQDPATVRRQRDLLAWVVLELMSCADPSRDAAAIRRARDLVDQARRMGAPV</sequence>
<keyword evidence="2" id="KW-1185">Reference proteome</keyword>
<dbReference type="Proteomes" id="UP000326305">
    <property type="component" value="Segment"/>
</dbReference>
<evidence type="ECO:0000313" key="1">
    <source>
        <dbReference type="EMBL" id="QFG04409.1"/>
    </source>
</evidence>
<proteinExistence type="predicted"/>
<reference evidence="1 2" key="1">
    <citation type="submission" date="2019-08" db="EMBL/GenBank/DDBJ databases">
        <authorList>
            <person name="Zhang R."/>
        </authorList>
    </citation>
    <scope>NUCLEOTIDE SEQUENCE [LARGE SCALE GENOMIC DNA]</scope>
</reference>
<dbReference type="GeneID" id="62680756"/>
<dbReference type="EMBL" id="MN317029">
    <property type="protein sequence ID" value="QFG04409.1"/>
    <property type="molecule type" value="Genomic_DNA"/>
</dbReference>
<evidence type="ECO:0000313" key="2">
    <source>
        <dbReference type="Proteomes" id="UP000326305"/>
    </source>
</evidence>
<accession>A0A5J6T250</accession>
<dbReference type="RefSeq" id="YP_009998174.1">
    <property type="nucleotide sequence ID" value="NC_052984.1"/>
</dbReference>
<name>A0A5J6T250_9CAUD</name>